<evidence type="ECO:0000313" key="8">
    <source>
        <dbReference type="Proteomes" id="UP000214561"/>
    </source>
</evidence>
<dbReference type="EMBL" id="CP021641">
    <property type="protein sequence ID" value="ASR90936.1"/>
    <property type="molecule type" value="Genomic_DNA"/>
</dbReference>
<gene>
    <name evidence="7" type="ORF">AFA_16580</name>
</gene>
<dbReference type="PANTHER" id="PTHR37422">
    <property type="entry name" value="TEICHURONIC ACID BIOSYNTHESIS PROTEIN TUAE"/>
    <property type="match status" value="1"/>
</dbReference>
<evidence type="ECO:0000256" key="5">
    <source>
        <dbReference type="SAM" id="Phobius"/>
    </source>
</evidence>
<feature type="transmembrane region" description="Helical" evidence="5">
    <location>
        <begin position="114"/>
        <end position="133"/>
    </location>
</feature>
<evidence type="ECO:0000256" key="2">
    <source>
        <dbReference type="ARBA" id="ARBA00022692"/>
    </source>
</evidence>
<dbReference type="InterPro" id="IPR051533">
    <property type="entry name" value="WaaL-like"/>
</dbReference>
<dbReference type="RefSeq" id="WP_094197892.1">
    <property type="nucleotide sequence ID" value="NZ_CP021641.1"/>
</dbReference>
<feature type="transmembrane region" description="Helical" evidence="5">
    <location>
        <begin position="178"/>
        <end position="196"/>
    </location>
</feature>
<evidence type="ECO:0000259" key="6">
    <source>
        <dbReference type="Pfam" id="PF04932"/>
    </source>
</evidence>
<dbReference type="PANTHER" id="PTHR37422:SF17">
    <property type="entry name" value="O-ANTIGEN LIGASE"/>
    <property type="match status" value="1"/>
</dbReference>
<protein>
    <recommendedName>
        <fullName evidence="6">O-antigen ligase-related domain-containing protein</fullName>
    </recommendedName>
</protein>
<feature type="domain" description="O-antigen ligase-related" evidence="6">
    <location>
        <begin position="186"/>
        <end position="342"/>
    </location>
</feature>
<keyword evidence="2 5" id="KW-0812">Transmembrane</keyword>
<feature type="transmembrane region" description="Helical" evidence="5">
    <location>
        <begin position="225"/>
        <end position="242"/>
    </location>
</feature>
<feature type="transmembrane region" description="Helical" evidence="5">
    <location>
        <begin position="387"/>
        <end position="407"/>
    </location>
</feature>
<accession>A0AB33D049</accession>
<feature type="transmembrane region" description="Helical" evidence="5">
    <location>
        <begin position="63"/>
        <end position="84"/>
    </location>
</feature>
<feature type="transmembrane region" description="Helical" evidence="5">
    <location>
        <begin position="90"/>
        <end position="107"/>
    </location>
</feature>
<feature type="transmembrane region" description="Helical" evidence="5">
    <location>
        <begin position="365"/>
        <end position="381"/>
    </location>
</feature>
<evidence type="ECO:0000256" key="1">
    <source>
        <dbReference type="ARBA" id="ARBA00004141"/>
    </source>
</evidence>
<feature type="transmembrane region" description="Helical" evidence="5">
    <location>
        <begin position="34"/>
        <end position="51"/>
    </location>
</feature>
<feature type="transmembrane region" description="Helical" evidence="5">
    <location>
        <begin position="202"/>
        <end position="218"/>
    </location>
</feature>
<evidence type="ECO:0000256" key="4">
    <source>
        <dbReference type="ARBA" id="ARBA00023136"/>
    </source>
</evidence>
<dbReference type="InterPro" id="IPR007016">
    <property type="entry name" value="O-antigen_ligase-rel_domated"/>
</dbReference>
<name>A0AB33D049_ALCFA</name>
<feature type="transmembrane region" description="Helical" evidence="5">
    <location>
        <begin position="330"/>
        <end position="353"/>
    </location>
</feature>
<dbReference type="Proteomes" id="UP000214561">
    <property type="component" value="Chromosome"/>
</dbReference>
<dbReference type="Pfam" id="PF04932">
    <property type="entry name" value="Wzy_C"/>
    <property type="match status" value="1"/>
</dbReference>
<keyword evidence="3 5" id="KW-1133">Transmembrane helix</keyword>
<proteinExistence type="predicted"/>
<dbReference type="KEGG" id="afq:AFA_16580"/>
<feature type="transmembrane region" description="Helical" evidence="5">
    <location>
        <begin position="12"/>
        <end position="28"/>
    </location>
</feature>
<sequence length="412" mass="45664">MGFFDFLSKQKNNISSILVFCFYFTLLATKDAYSFFAILIVLFSLFSIRGFRCCFLSGKEKSILILFLLFSIMSIVATIVHGSYIRSFEVPVKFAFGVVVMACMLRYPPKPAAFLGGLATGAIGGLVVAWLKMMETGEFKAFGYTGAIQFGNLALTISVLLIVAVCWLSVNKVSHRRFWLFFLSFGAVCGLAGSYYSGTRGGWVAIPLFVLLFILAYVRRSNMMISIASIFFFSGLVVGGVYQSPLIMERIKQAHQDITEYQVNGAASSSSLGARFAIWGATWTMLEKQPLLGVGEIQFRKGLDQQEQAGLLGEVPAGLANTHNTFLEVWVWYGGIALLLLVAAMASASWYFLTYIRHTDAMLRGYALAGLCLVGGYFVYSQTQIMLIRNNTLLFFLVTLSCLLSLMKQRKE</sequence>
<keyword evidence="4 5" id="KW-0472">Membrane</keyword>
<dbReference type="GO" id="GO:0016020">
    <property type="term" value="C:membrane"/>
    <property type="evidence" value="ECO:0007669"/>
    <property type="project" value="UniProtKB-SubCell"/>
</dbReference>
<feature type="transmembrane region" description="Helical" evidence="5">
    <location>
        <begin position="153"/>
        <end position="171"/>
    </location>
</feature>
<organism evidence="7 8">
    <name type="scientific">Alcaligenes faecalis</name>
    <dbReference type="NCBI Taxonomy" id="511"/>
    <lineage>
        <taxon>Bacteria</taxon>
        <taxon>Pseudomonadati</taxon>
        <taxon>Pseudomonadota</taxon>
        <taxon>Betaproteobacteria</taxon>
        <taxon>Burkholderiales</taxon>
        <taxon>Alcaligenaceae</taxon>
        <taxon>Alcaligenes</taxon>
    </lineage>
</organism>
<reference evidence="7 8" key="1">
    <citation type="submission" date="2017-05" db="EMBL/GenBank/DDBJ databases">
        <authorList>
            <person name="Qiu J.G."/>
            <person name="He J."/>
        </authorList>
    </citation>
    <scope>NUCLEOTIDE SEQUENCE [LARGE SCALE GENOMIC DNA]</scope>
    <source>
        <strain evidence="7 8">JQ135</strain>
    </source>
</reference>
<evidence type="ECO:0000313" key="7">
    <source>
        <dbReference type="EMBL" id="ASR90936.1"/>
    </source>
</evidence>
<evidence type="ECO:0000256" key="3">
    <source>
        <dbReference type="ARBA" id="ARBA00022989"/>
    </source>
</evidence>
<comment type="subcellular location">
    <subcellularLocation>
        <location evidence="1">Membrane</location>
        <topology evidence="1">Multi-pass membrane protein</topology>
    </subcellularLocation>
</comment>
<dbReference type="AlphaFoldDB" id="A0AB33D049"/>